<organism evidence="2">
    <name type="scientific">Fagus sylvatica</name>
    <name type="common">Beechnut</name>
    <dbReference type="NCBI Taxonomy" id="28930"/>
    <lineage>
        <taxon>Eukaryota</taxon>
        <taxon>Viridiplantae</taxon>
        <taxon>Streptophyta</taxon>
        <taxon>Embryophyta</taxon>
        <taxon>Tracheophyta</taxon>
        <taxon>Spermatophyta</taxon>
        <taxon>Magnoliopsida</taxon>
        <taxon>eudicotyledons</taxon>
        <taxon>Gunneridae</taxon>
        <taxon>Pentapetalae</taxon>
        <taxon>rosids</taxon>
        <taxon>fabids</taxon>
        <taxon>Fagales</taxon>
        <taxon>Fagaceae</taxon>
        <taxon>Fagus</taxon>
    </lineage>
</organism>
<evidence type="ECO:0000313" key="2">
    <source>
        <dbReference type="EMBL" id="SPD07127.1"/>
    </source>
</evidence>
<dbReference type="PANTHER" id="PTHR33116:SF86">
    <property type="entry name" value="REVERSE TRANSCRIPTASE DOMAIN-CONTAINING PROTEIN"/>
    <property type="match status" value="1"/>
</dbReference>
<reference evidence="2" key="1">
    <citation type="submission" date="2018-02" db="EMBL/GenBank/DDBJ databases">
        <authorList>
            <person name="Cohen D.B."/>
            <person name="Kent A.D."/>
        </authorList>
    </citation>
    <scope>NUCLEOTIDE SEQUENCE</scope>
</reference>
<protein>
    <recommendedName>
        <fullName evidence="3">Reverse transcriptase domain-containing protein</fullName>
    </recommendedName>
</protein>
<dbReference type="PANTHER" id="PTHR33116">
    <property type="entry name" value="REVERSE TRANSCRIPTASE ZINC-BINDING DOMAIN-CONTAINING PROTEIN-RELATED-RELATED"/>
    <property type="match status" value="1"/>
</dbReference>
<dbReference type="AlphaFoldDB" id="A0A2N9GXT2"/>
<gene>
    <name evidence="2" type="ORF">FSB_LOCUS35009</name>
</gene>
<feature type="region of interest" description="Disordered" evidence="1">
    <location>
        <begin position="111"/>
        <end position="138"/>
    </location>
</feature>
<evidence type="ECO:0008006" key="3">
    <source>
        <dbReference type="Google" id="ProtNLM"/>
    </source>
</evidence>
<evidence type="ECO:0000256" key="1">
    <source>
        <dbReference type="SAM" id="MobiDB-lite"/>
    </source>
</evidence>
<proteinExistence type="predicted"/>
<sequence length="347" mass="38628">MVLRGAALHCSTQLGLRNKGCQIDFLVGGPFSGADFGQLGYAFDELKELASRETSSTTRFFQFVKNISELPRIHARKLGKTILNAKINPTTLLLEAAVSYTEVKLVQGPGSKPVKKLLPNSEHSESETLRSKLSIPKPECRPIPEDPSPVFAPPRGSAAEFPTLHQEVVHSFKQKKRKKGFVGFKLDFHKAYDCLNKSAPFLPSRGIRQGDPFSPYLFILCSEILARLVSREVENGVIKCVKLAPEAPCISKLSYADGVILFYGAKVAEVETLLHCVDKFSNKSKDFAFIMERLEARVNGWKSKCLSWSSRAILIKSVAQTTPIYGMSVFRFPKKLCEDLDALVRKF</sequence>
<dbReference type="EMBL" id="OIVN01002879">
    <property type="protein sequence ID" value="SPD07127.1"/>
    <property type="molecule type" value="Genomic_DNA"/>
</dbReference>
<name>A0A2N9GXT2_FAGSY</name>
<accession>A0A2N9GXT2</accession>